<dbReference type="Gene3D" id="3.30.1220.10">
    <property type="entry name" value="CobW-like, C-terminal domain"/>
    <property type="match status" value="1"/>
</dbReference>
<accession>A0A382CQ96</accession>
<name>A0A382CQ96_9ZZZZ</name>
<gene>
    <name evidence="7" type="ORF">METZ01_LOCUS180846</name>
</gene>
<dbReference type="PANTHER" id="PTHR13748:SF62">
    <property type="entry name" value="COBW DOMAIN-CONTAINING PROTEIN"/>
    <property type="match status" value="1"/>
</dbReference>
<proteinExistence type="inferred from homology"/>
<dbReference type="SMART" id="SM00833">
    <property type="entry name" value="CobW_C"/>
    <property type="match status" value="1"/>
</dbReference>
<keyword evidence="2" id="KW-0378">Hydrolase</keyword>
<dbReference type="InterPro" id="IPR003495">
    <property type="entry name" value="CobW/HypB/UreG_nucleotide-bd"/>
</dbReference>
<comment type="similarity">
    <text evidence="4">Belongs to the SIMIBI class G3E GTPase family. ZNG1 subfamily.</text>
</comment>
<evidence type="ECO:0000256" key="4">
    <source>
        <dbReference type="ARBA" id="ARBA00034320"/>
    </source>
</evidence>
<evidence type="ECO:0000313" key="7">
    <source>
        <dbReference type="EMBL" id="SVB27992.1"/>
    </source>
</evidence>
<evidence type="ECO:0000256" key="1">
    <source>
        <dbReference type="ARBA" id="ARBA00022741"/>
    </source>
</evidence>
<evidence type="ECO:0000256" key="2">
    <source>
        <dbReference type="ARBA" id="ARBA00022801"/>
    </source>
</evidence>
<organism evidence="7">
    <name type="scientific">marine metagenome</name>
    <dbReference type="NCBI Taxonomy" id="408172"/>
    <lineage>
        <taxon>unclassified sequences</taxon>
        <taxon>metagenomes</taxon>
        <taxon>ecological metagenomes</taxon>
    </lineage>
</organism>
<evidence type="ECO:0000256" key="5">
    <source>
        <dbReference type="ARBA" id="ARBA00049117"/>
    </source>
</evidence>
<keyword evidence="3" id="KW-0143">Chaperone</keyword>
<dbReference type="InterPro" id="IPR027417">
    <property type="entry name" value="P-loop_NTPase"/>
</dbReference>
<dbReference type="AlphaFoldDB" id="A0A382CQ96"/>
<sequence length="319" mass="35904">MQNENRDLPVTLLSGFLGSGKTTLLNYILKQNHGKRIAVIENEFGEIGIDSEFVIGADKDIFEMSNGCICCSIRGDLIETLNRLLERQQAFDSIIIESTGLASSGPLVQAFFVEDELSHSLVLDGIITLVDSKHIWNNLKEQEVTWEQIAFSNAILLNKTDLVSNKELVDLETKVRQINPTAKIFRTIHAEIDLNQVLGIGGFDIKNVLDENSFSSHHYEAGENISSVSLTFTDSVDPDRLNHWLQMLFLTEGMNVFRGKGILNVKNSTNRYIFQSVYMMFEGRFDKPWGEEPPENKMVFIGQNLDAAKLEKSLKNAIT</sequence>
<dbReference type="GO" id="GO:0005737">
    <property type="term" value="C:cytoplasm"/>
    <property type="evidence" value="ECO:0007669"/>
    <property type="project" value="TreeGrafter"/>
</dbReference>
<dbReference type="InterPro" id="IPR051316">
    <property type="entry name" value="Zinc-reg_GTPase_activator"/>
</dbReference>
<reference evidence="7" key="1">
    <citation type="submission" date="2018-05" db="EMBL/GenBank/DDBJ databases">
        <authorList>
            <person name="Lanie J.A."/>
            <person name="Ng W.-L."/>
            <person name="Kazmierczak K.M."/>
            <person name="Andrzejewski T.M."/>
            <person name="Davidsen T.M."/>
            <person name="Wayne K.J."/>
            <person name="Tettelin H."/>
            <person name="Glass J.I."/>
            <person name="Rusch D."/>
            <person name="Podicherti R."/>
            <person name="Tsui H.-C.T."/>
            <person name="Winkler M.E."/>
        </authorList>
    </citation>
    <scope>NUCLEOTIDE SEQUENCE</scope>
</reference>
<dbReference type="SUPFAM" id="SSF52540">
    <property type="entry name" value="P-loop containing nucleoside triphosphate hydrolases"/>
    <property type="match status" value="1"/>
</dbReference>
<dbReference type="Pfam" id="PF07683">
    <property type="entry name" value="CobW_C"/>
    <property type="match status" value="1"/>
</dbReference>
<feature type="domain" description="CobW C-terminal" evidence="6">
    <location>
        <begin position="225"/>
        <end position="318"/>
    </location>
</feature>
<dbReference type="InterPro" id="IPR036627">
    <property type="entry name" value="CobW-likC_sf"/>
</dbReference>
<dbReference type="GO" id="GO:0000166">
    <property type="term" value="F:nucleotide binding"/>
    <property type="evidence" value="ECO:0007669"/>
    <property type="project" value="UniProtKB-KW"/>
</dbReference>
<dbReference type="SUPFAM" id="SSF90002">
    <property type="entry name" value="Hypothetical protein YjiA, C-terminal domain"/>
    <property type="match status" value="1"/>
</dbReference>
<dbReference type="EMBL" id="UINC01035495">
    <property type="protein sequence ID" value="SVB27992.1"/>
    <property type="molecule type" value="Genomic_DNA"/>
</dbReference>
<keyword evidence="1" id="KW-0547">Nucleotide-binding</keyword>
<protein>
    <recommendedName>
        <fullName evidence="6">CobW C-terminal domain-containing protein</fullName>
    </recommendedName>
</protein>
<evidence type="ECO:0000259" key="6">
    <source>
        <dbReference type="SMART" id="SM00833"/>
    </source>
</evidence>
<evidence type="ECO:0000256" key="3">
    <source>
        <dbReference type="ARBA" id="ARBA00023186"/>
    </source>
</evidence>
<comment type="catalytic activity">
    <reaction evidence="5">
        <text>GTP + H2O = GDP + phosphate + H(+)</text>
        <dbReference type="Rhea" id="RHEA:19669"/>
        <dbReference type="ChEBI" id="CHEBI:15377"/>
        <dbReference type="ChEBI" id="CHEBI:15378"/>
        <dbReference type="ChEBI" id="CHEBI:37565"/>
        <dbReference type="ChEBI" id="CHEBI:43474"/>
        <dbReference type="ChEBI" id="CHEBI:58189"/>
    </reaction>
    <physiologicalReaction direction="left-to-right" evidence="5">
        <dbReference type="Rhea" id="RHEA:19670"/>
    </physiologicalReaction>
</comment>
<dbReference type="GO" id="GO:0016787">
    <property type="term" value="F:hydrolase activity"/>
    <property type="evidence" value="ECO:0007669"/>
    <property type="project" value="UniProtKB-KW"/>
</dbReference>
<dbReference type="CDD" id="cd03112">
    <property type="entry name" value="CobW-like"/>
    <property type="match status" value="1"/>
</dbReference>
<dbReference type="Gene3D" id="3.40.50.300">
    <property type="entry name" value="P-loop containing nucleotide triphosphate hydrolases"/>
    <property type="match status" value="1"/>
</dbReference>
<dbReference type="Pfam" id="PF02492">
    <property type="entry name" value="cobW"/>
    <property type="match status" value="1"/>
</dbReference>
<dbReference type="InterPro" id="IPR011629">
    <property type="entry name" value="CobW-like_C"/>
</dbReference>
<dbReference type="PANTHER" id="PTHR13748">
    <property type="entry name" value="COBW-RELATED"/>
    <property type="match status" value="1"/>
</dbReference>